<feature type="region of interest" description="Disordered" evidence="1">
    <location>
        <begin position="1"/>
        <end position="54"/>
    </location>
</feature>
<accession>A0AAD5WES9</accession>
<gene>
    <name evidence="2" type="ORF">KIN20_028550</name>
</gene>
<proteinExistence type="predicted"/>
<dbReference type="Proteomes" id="UP001196413">
    <property type="component" value="Unassembled WGS sequence"/>
</dbReference>
<reference evidence="2" key="1">
    <citation type="submission" date="2021-06" db="EMBL/GenBank/DDBJ databases">
        <title>Parelaphostrongylus tenuis whole genome reference sequence.</title>
        <authorList>
            <person name="Garwood T.J."/>
            <person name="Larsen P.A."/>
            <person name="Fountain-Jones N.M."/>
            <person name="Garbe J.R."/>
            <person name="Macchietto M.G."/>
            <person name="Kania S.A."/>
            <person name="Gerhold R.W."/>
            <person name="Richards J.E."/>
            <person name="Wolf T.M."/>
        </authorList>
    </citation>
    <scope>NUCLEOTIDE SEQUENCE</scope>
    <source>
        <strain evidence="2">MNPRO001-30</strain>
        <tissue evidence="2">Meninges</tissue>
    </source>
</reference>
<evidence type="ECO:0000256" key="1">
    <source>
        <dbReference type="SAM" id="MobiDB-lite"/>
    </source>
</evidence>
<feature type="compositionally biased region" description="Basic and acidic residues" evidence="1">
    <location>
        <begin position="14"/>
        <end position="26"/>
    </location>
</feature>
<dbReference type="AlphaFoldDB" id="A0AAD5WES9"/>
<feature type="non-terminal residue" evidence="2">
    <location>
        <position position="54"/>
    </location>
</feature>
<organism evidence="2 3">
    <name type="scientific">Parelaphostrongylus tenuis</name>
    <name type="common">Meningeal worm</name>
    <dbReference type="NCBI Taxonomy" id="148309"/>
    <lineage>
        <taxon>Eukaryota</taxon>
        <taxon>Metazoa</taxon>
        <taxon>Ecdysozoa</taxon>
        <taxon>Nematoda</taxon>
        <taxon>Chromadorea</taxon>
        <taxon>Rhabditida</taxon>
        <taxon>Rhabditina</taxon>
        <taxon>Rhabditomorpha</taxon>
        <taxon>Strongyloidea</taxon>
        <taxon>Metastrongylidae</taxon>
        <taxon>Parelaphostrongylus</taxon>
    </lineage>
</organism>
<comment type="caution">
    <text evidence="2">The sequence shown here is derived from an EMBL/GenBank/DDBJ whole genome shotgun (WGS) entry which is preliminary data.</text>
</comment>
<name>A0AAD5WES9_PARTN</name>
<sequence>PLCSEHSTTGLTTKSDELTTAHKSPEHVGGTKLLETTPPHSSAGNEFITPKRKE</sequence>
<keyword evidence="3" id="KW-1185">Reference proteome</keyword>
<protein>
    <submittedName>
        <fullName evidence="2">Uncharacterized protein</fullName>
    </submittedName>
</protein>
<dbReference type="EMBL" id="JAHQIW010005957">
    <property type="protein sequence ID" value="KAJ1367609.1"/>
    <property type="molecule type" value="Genomic_DNA"/>
</dbReference>
<evidence type="ECO:0000313" key="2">
    <source>
        <dbReference type="EMBL" id="KAJ1367609.1"/>
    </source>
</evidence>
<feature type="compositionally biased region" description="Polar residues" evidence="1">
    <location>
        <begin position="1"/>
        <end position="13"/>
    </location>
</feature>
<evidence type="ECO:0000313" key="3">
    <source>
        <dbReference type="Proteomes" id="UP001196413"/>
    </source>
</evidence>